<dbReference type="Gene3D" id="2.10.270.10">
    <property type="entry name" value="Cholin Binding"/>
    <property type="match status" value="4"/>
</dbReference>
<dbReference type="SUPFAM" id="SSF69360">
    <property type="entry name" value="Cell wall binding repeat"/>
    <property type="match status" value="2"/>
</dbReference>
<dbReference type="OrthoDB" id="2032428at2"/>
<dbReference type="Pfam" id="PF18013">
    <property type="entry name" value="Phage_lysozyme2"/>
    <property type="match status" value="1"/>
</dbReference>
<dbReference type="AlphaFoldDB" id="A0A0R2JPK1"/>
<name>A0A0R2JPK1_9LACO</name>
<feature type="compositionally biased region" description="Polar residues" evidence="1">
    <location>
        <begin position="182"/>
        <end position="195"/>
    </location>
</feature>
<organism evidence="3 4">
    <name type="scientific">Weissella minor</name>
    <dbReference type="NCBI Taxonomy" id="1620"/>
    <lineage>
        <taxon>Bacteria</taxon>
        <taxon>Bacillati</taxon>
        <taxon>Bacillota</taxon>
        <taxon>Bacilli</taxon>
        <taxon>Lactobacillales</taxon>
        <taxon>Lactobacillaceae</taxon>
        <taxon>Weissella</taxon>
    </lineage>
</organism>
<dbReference type="Proteomes" id="UP000051673">
    <property type="component" value="Unassembled WGS sequence"/>
</dbReference>
<reference evidence="3 4" key="1">
    <citation type="journal article" date="2015" name="Genome Announc.">
        <title>Expanding the biotechnology potential of lactobacilli through comparative genomics of 213 strains and associated genera.</title>
        <authorList>
            <person name="Sun Z."/>
            <person name="Harris H.M."/>
            <person name="McCann A."/>
            <person name="Guo C."/>
            <person name="Argimon S."/>
            <person name="Zhang W."/>
            <person name="Yang X."/>
            <person name="Jeffery I.B."/>
            <person name="Cooney J.C."/>
            <person name="Kagawa T.F."/>
            <person name="Liu W."/>
            <person name="Song Y."/>
            <person name="Salvetti E."/>
            <person name="Wrobel A."/>
            <person name="Rasinkangas P."/>
            <person name="Parkhill J."/>
            <person name="Rea M.C."/>
            <person name="O'Sullivan O."/>
            <person name="Ritari J."/>
            <person name="Douillard F.P."/>
            <person name="Paul Ross R."/>
            <person name="Yang R."/>
            <person name="Briner A.E."/>
            <person name="Felis G.E."/>
            <person name="de Vos W.M."/>
            <person name="Barrangou R."/>
            <person name="Klaenhammer T.R."/>
            <person name="Caufield P.W."/>
            <person name="Cui Y."/>
            <person name="Zhang H."/>
            <person name="O'Toole P.W."/>
        </authorList>
    </citation>
    <scope>NUCLEOTIDE SEQUENCE [LARGE SCALE GENOMIC DNA]</scope>
    <source>
        <strain evidence="3 4">DSM 20014</strain>
    </source>
</reference>
<feature type="domain" description="Phage tail lysozyme" evidence="2">
    <location>
        <begin position="262"/>
        <end position="402"/>
    </location>
</feature>
<evidence type="ECO:0000313" key="4">
    <source>
        <dbReference type="Proteomes" id="UP000051673"/>
    </source>
</evidence>
<sequence>MQNLENATVKKIALATAMFGMGLVGTPDVKADEIKQHASTTVNTEQPIARKATVRPESTRALSGIQVKPKNKPDLKQQPLVKAGQAQTKPVDGPKTGGQQASGLKPSASKVAHTGTNSKQFEQDNQKTISRQVQATQNRRTEKKVEQLQSQPSDKQRAEKKILPQASKAKKEIKPVAKQVGDKTQSVGQKGQLQRQVADKQQPEAKALPQTPKVKDETKPVSKQTADRVKPIRKKAIETNLNKGLPADYVPKDYHYSVTQEQNARYLYQFFSERGWSRNAIAGMLGNMMVESYLLPDITEFGGGGGYGLVQWTPADKLINWAKENGYDHRTLFAQSMRIQYEMTHGIQFYPSSAYPINAAEYMQSQDSAYHLAKVFLSNYERPFESNQPERGNIAMYWYKFLGAKEAKTNVVQVPGEKTSQKRKQGYEFKNGAWYYYQNGKPISGFRKFGQNMLEYYRQSDHTQVRNNYVQVGTNVYYFDGKGDAISGFRKFGQNMLEYYRLSDHTQVRNNYVQVGPAVYYFNGEGDAISGFRKFGQNMLEYYRLSDHTQVRNNYVQVGTNVYYFNEEGDAISGFRKFGQNMLEYYRPSDHKQVRNNYVQVGAKVYYFNGEGDAISGLHRVNQQRLEYYDAKHHARVQNGVVHLKQGEYYFDKTGKAVDGLYQHAPGKIAWYHPNSFVRVKQPGYHAIKKSYVYLNSKGDVVTGFRKYGKSGLEYYDLKTGIQKRNQHLVMAGKRYFFNKDGDAVGGWQKFGKRDMYFDLKTHVAVQKKQLKIGKINYQFDANGFATRKG</sequence>
<comment type="caution">
    <text evidence="3">The sequence shown here is derived from an EMBL/GenBank/DDBJ whole genome shotgun (WGS) entry which is preliminary data.</text>
</comment>
<dbReference type="RefSeq" id="WP_057786224.1">
    <property type="nucleotide sequence ID" value="NZ_JQCD01000009.1"/>
</dbReference>
<evidence type="ECO:0000256" key="1">
    <source>
        <dbReference type="SAM" id="MobiDB-lite"/>
    </source>
</evidence>
<dbReference type="Gene3D" id="1.10.530.10">
    <property type="match status" value="1"/>
</dbReference>
<feature type="region of interest" description="Disordered" evidence="1">
    <location>
        <begin position="52"/>
        <end position="228"/>
    </location>
</feature>
<dbReference type="EMBL" id="JQCD01000009">
    <property type="protein sequence ID" value="KRN77830.1"/>
    <property type="molecule type" value="Genomic_DNA"/>
</dbReference>
<dbReference type="InterPro" id="IPR041219">
    <property type="entry name" value="Phage_lysozyme2"/>
</dbReference>
<protein>
    <submittedName>
        <fullName evidence="3">Muramidase</fullName>
    </submittedName>
</protein>
<gene>
    <name evidence="3" type="ORF">IV67_GL001357</name>
</gene>
<evidence type="ECO:0000259" key="2">
    <source>
        <dbReference type="Pfam" id="PF18013"/>
    </source>
</evidence>
<evidence type="ECO:0000313" key="3">
    <source>
        <dbReference type="EMBL" id="KRN77830.1"/>
    </source>
</evidence>
<feature type="compositionally biased region" description="Polar residues" evidence="1">
    <location>
        <begin position="126"/>
        <end position="138"/>
    </location>
</feature>
<dbReference type="STRING" id="1620.IV67_GL001357"/>
<keyword evidence="4" id="KW-1185">Reference proteome</keyword>
<dbReference type="PATRIC" id="fig|1620.3.peg.1372"/>
<proteinExistence type="predicted"/>
<accession>A0A0R2JPK1</accession>
<feature type="compositionally biased region" description="Basic and acidic residues" evidence="1">
    <location>
        <begin position="213"/>
        <end position="228"/>
    </location>
</feature>